<dbReference type="InterPro" id="IPR039430">
    <property type="entry name" value="Thymidylate_kin-like_dom"/>
</dbReference>
<dbReference type="GO" id="GO:0006235">
    <property type="term" value="P:dTTP biosynthetic process"/>
    <property type="evidence" value="ECO:0007669"/>
    <property type="project" value="UniProtKB-UniRule"/>
</dbReference>
<feature type="domain" description="Thymidylate kinase-like" evidence="12">
    <location>
        <begin position="5"/>
        <end position="208"/>
    </location>
</feature>
<evidence type="ECO:0000259" key="12">
    <source>
        <dbReference type="Pfam" id="PF02223"/>
    </source>
</evidence>
<gene>
    <name evidence="11 13" type="primary">tmk</name>
    <name evidence="13" type="ORF">F4Y08_12270</name>
</gene>
<keyword evidence="4 11" id="KW-0808">Transferase</keyword>
<keyword evidence="7 11" id="KW-0418">Kinase</keyword>
<evidence type="ECO:0000256" key="8">
    <source>
        <dbReference type="ARBA" id="ARBA00022840"/>
    </source>
</evidence>
<dbReference type="InterPro" id="IPR018095">
    <property type="entry name" value="Thymidylate_kin_CS"/>
</dbReference>
<dbReference type="Pfam" id="PF02223">
    <property type="entry name" value="Thymidylate_kin"/>
    <property type="match status" value="1"/>
</dbReference>
<dbReference type="PANTHER" id="PTHR10344:SF4">
    <property type="entry name" value="UMP-CMP KINASE 2, MITOCHONDRIAL"/>
    <property type="match status" value="1"/>
</dbReference>
<evidence type="ECO:0000256" key="4">
    <source>
        <dbReference type="ARBA" id="ARBA00022679"/>
    </source>
</evidence>
<evidence type="ECO:0000256" key="5">
    <source>
        <dbReference type="ARBA" id="ARBA00022727"/>
    </source>
</evidence>
<dbReference type="PROSITE" id="PS01331">
    <property type="entry name" value="THYMIDYLATE_KINASE"/>
    <property type="match status" value="1"/>
</dbReference>
<keyword evidence="8 11" id="KW-0067">ATP-binding</keyword>
<evidence type="ECO:0000256" key="9">
    <source>
        <dbReference type="ARBA" id="ARBA00048743"/>
    </source>
</evidence>
<comment type="catalytic activity">
    <reaction evidence="9 11">
        <text>dTMP + ATP = dTDP + ADP</text>
        <dbReference type="Rhea" id="RHEA:13517"/>
        <dbReference type="ChEBI" id="CHEBI:30616"/>
        <dbReference type="ChEBI" id="CHEBI:58369"/>
        <dbReference type="ChEBI" id="CHEBI:63528"/>
        <dbReference type="ChEBI" id="CHEBI:456216"/>
        <dbReference type="EC" id="2.7.4.9"/>
    </reaction>
</comment>
<organism evidence="13">
    <name type="scientific">Caldilineaceae bacterium SB0662_bin_9</name>
    <dbReference type="NCBI Taxonomy" id="2605258"/>
    <lineage>
        <taxon>Bacteria</taxon>
        <taxon>Bacillati</taxon>
        <taxon>Chloroflexota</taxon>
        <taxon>Caldilineae</taxon>
        <taxon>Caldilineales</taxon>
        <taxon>Caldilineaceae</taxon>
    </lineage>
</organism>
<comment type="caution">
    <text evidence="13">The sequence shown here is derived from an EMBL/GenBank/DDBJ whole genome shotgun (WGS) entry which is preliminary data.</text>
</comment>
<evidence type="ECO:0000256" key="11">
    <source>
        <dbReference type="HAMAP-Rule" id="MF_00165"/>
    </source>
</evidence>
<dbReference type="InterPro" id="IPR027417">
    <property type="entry name" value="P-loop_NTPase"/>
</dbReference>
<evidence type="ECO:0000256" key="2">
    <source>
        <dbReference type="ARBA" id="ARBA00012980"/>
    </source>
</evidence>
<evidence type="ECO:0000256" key="3">
    <source>
        <dbReference type="ARBA" id="ARBA00017144"/>
    </source>
</evidence>
<dbReference type="GO" id="GO:0006227">
    <property type="term" value="P:dUDP biosynthetic process"/>
    <property type="evidence" value="ECO:0007669"/>
    <property type="project" value="TreeGrafter"/>
</dbReference>
<dbReference type="NCBIfam" id="TIGR00041">
    <property type="entry name" value="DTMP_kinase"/>
    <property type="match status" value="1"/>
</dbReference>
<dbReference type="PANTHER" id="PTHR10344">
    <property type="entry name" value="THYMIDYLATE KINASE"/>
    <property type="match status" value="1"/>
</dbReference>
<evidence type="ECO:0000313" key="13">
    <source>
        <dbReference type="EMBL" id="MYD91090.1"/>
    </source>
</evidence>
<feature type="binding site" evidence="11">
    <location>
        <begin position="7"/>
        <end position="14"/>
    </location>
    <ligand>
        <name>ATP</name>
        <dbReference type="ChEBI" id="CHEBI:30616"/>
    </ligand>
</feature>
<dbReference type="GO" id="GO:0005524">
    <property type="term" value="F:ATP binding"/>
    <property type="evidence" value="ECO:0007669"/>
    <property type="project" value="UniProtKB-UniRule"/>
</dbReference>
<dbReference type="GO" id="GO:0004798">
    <property type="term" value="F:dTMP kinase activity"/>
    <property type="evidence" value="ECO:0007669"/>
    <property type="project" value="UniProtKB-UniRule"/>
</dbReference>
<dbReference type="Gene3D" id="3.40.50.300">
    <property type="entry name" value="P-loop containing nucleotide triphosphate hydrolases"/>
    <property type="match status" value="1"/>
</dbReference>
<evidence type="ECO:0000256" key="10">
    <source>
        <dbReference type="ARBA" id="ARBA00057735"/>
    </source>
</evidence>
<keyword evidence="5 11" id="KW-0545">Nucleotide biosynthesis</keyword>
<dbReference type="CDD" id="cd01672">
    <property type="entry name" value="TMPK"/>
    <property type="match status" value="1"/>
</dbReference>
<dbReference type="SUPFAM" id="SSF52540">
    <property type="entry name" value="P-loop containing nucleoside triphosphate hydrolases"/>
    <property type="match status" value="1"/>
</dbReference>
<accession>A0A6B1DTG5</accession>
<keyword evidence="6 11" id="KW-0547">Nucleotide-binding</keyword>
<protein>
    <recommendedName>
        <fullName evidence="3 11">Thymidylate kinase</fullName>
        <ecNumber evidence="2 11">2.7.4.9</ecNumber>
    </recommendedName>
    <alternativeName>
        <fullName evidence="11">dTMP kinase</fullName>
    </alternativeName>
</protein>
<name>A0A6B1DTG5_9CHLR</name>
<evidence type="ECO:0000256" key="7">
    <source>
        <dbReference type="ARBA" id="ARBA00022777"/>
    </source>
</evidence>
<dbReference type="FunFam" id="3.40.50.300:FF:000225">
    <property type="entry name" value="Thymidylate kinase"/>
    <property type="match status" value="1"/>
</dbReference>
<evidence type="ECO:0000256" key="6">
    <source>
        <dbReference type="ARBA" id="ARBA00022741"/>
    </source>
</evidence>
<dbReference type="AlphaFoldDB" id="A0A6B1DTG5"/>
<proteinExistence type="inferred from homology"/>
<dbReference type="HAMAP" id="MF_00165">
    <property type="entry name" value="Thymidylate_kinase"/>
    <property type="match status" value="1"/>
</dbReference>
<sequence length="224" mass="24371">MFLTFEGPEGSGKTTQSAMLARRLTDAGHRVLAVREPGGTAVGEALRDVLLNHPGQPLDVRAETLIFAAARAQLVTEVLKPALDQGRIVLCDRFADSTLAYQGFGHRQDLALLRPMIEYATGGLEPSLRILLDIPPADGLARRLTEEHKDAQFCLADAGTREWNRMDALDLSFHQRVYEGYLELAGQDPEHWLTVDAKGGPAAVHARIWNGVSVLLPSAAEAVT</sequence>
<comment type="function">
    <text evidence="10 11">Phosphorylation of dTMP to form dTDP in both de novo and salvage pathways of dTTP synthesis.</text>
</comment>
<dbReference type="GO" id="GO:0006233">
    <property type="term" value="P:dTDP biosynthetic process"/>
    <property type="evidence" value="ECO:0007669"/>
    <property type="project" value="InterPro"/>
</dbReference>
<dbReference type="EMBL" id="VXPY01000086">
    <property type="protein sequence ID" value="MYD91090.1"/>
    <property type="molecule type" value="Genomic_DNA"/>
</dbReference>
<dbReference type="InterPro" id="IPR018094">
    <property type="entry name" value="Thymidylate_kinase"/>
</dbReference>
<dbReference type="GO" id="GO:0005829">
    <property type="term" value="C:cytosol"/>
    <property type="evidence" value="ECO:0007669"/>
    <property type="project" value="TreeGrafter"/>
</dbReference>
<evidence type="ECO:0000256" key="1">
    <source>
        <dbReference type="ARBA" id="ARBA00009776"/>
    </source>
</evidence>
<dbReference type="EC" id="2.7.4.9" evidence="2 11"/>
<comment type="similarity">
    <text evidence="1 11">Belongs to the thymidylate kinase family.</text>
</comment>
<reference evidence="13" key="1">
    <citation type="submission" date="2019-09" db="EMBL/GenBank/DDBJ databases">
        <title>Characterisation of the sponge microbiome using genome-centric metagenomics.</title>
        <authorList>
            <person name="Engelberts J.P."/>
            <person name="Robbins S.J."/>
            <person name="De Goeij J.M."/>
            <person name="Aranda M."/>
            <person name="Bell S.C."/>
            <person name="Webster N.S."/>
        </authorList>
    </citation>
    <scope>NUCLEOTIDE SEQUENCE</scope>
    <source>
        <strain evidence="13">SB0662_bin_9</strain>
    </source>
</reference>